<feature type="region of interest" description="Disordered" evidence="1">
    <location>
        <begin position="1"/>
        <end position="20"/>
    </location>
</feature>
<dbReference type="RefSeq" id="WP_003785527.1">
    <property type="nucleotide sequence ID" value="NZ_CAURHQ010000012.1"/>
</dbReference>
<comment type="caution">
    <text evidence="2">The sequence shown here is derived from an EMBL/GenBank/DDBJ whole genome shotgun (WGS) entry which is preliminary data.</text>
</comment>
<sequence length="112" mass="11527">MKFDMGASTLSTLTKQTSGSNDDLGGLVKELVAAAEPLEGKFNGSARAAFDGFKERTDDIAAELNGALSAILGGVIGMDTAFVQGEQDMVDSTRSAQSSANFDAARFGTGRA</sequence>
<organism evidence="2 3">
    <name type="scientific">Actinomyces naeslundii</name>
    <dbReference type="NCBI Taxonomy" id="1655"/>
    <lineage>
        <taxon>Bacteria</taxon>
        <taxon>Bacillati</taxon>
        <taxon>Actinomycetota</taxon>
        <taxon>Actinomycetes</taxon>
        <taxon>Actinomycetales</taxon>
        <taxon>Actinomycetaceae</taxon>
        <taxon>Actinomyces</taxon>
    </lineage>
</organism>
<proteinExistence type="predicted"/>
<dbReference type="InterPro" id="IPR036689">
    <property type="entry name" value="ESAT-6-like_sf"/>
</dbReference>
<gene>
    <name evidence="2" type="ORF">BKH33_04910</name>
</gene>
<reference evidence="2 3" key="1">
    <citation type="submission" date="2016-12" db="EMBL/GenBank/DDBJ databases">
        <title>Genomic comparison of strains in the 'Actinomyces naeslundii' group.</title>
        <authorList>
            <person name="Mughal S.R."/>
            <person name="Do T."/>
            <person name="Gilbert S.C."/>
            <person name="Witherden E.A."/>
            <person name="Didelot X."/>
            <person name="Beighton D."/>
        </authorList>
    </citation>
    <scope>NUCLEOTIDE SEQUENCE [LARGE SCALE GENOMIC DNA]</scope>
    <source>
        <strain evidence="2 3">NCTC 10301</strain>
    </source>
</reference>
<dbReference type="Gene3D" id="1.10.287.1060">
    <property type="entry name" value="ESAT-6-like"/>
    <property type="match status" value="1"/>
</dbReference>
<dbReference type="EMBL" id="MSRR01000009">
    <property type="protein sequence ID" value="OMG37216.1"/>
    <property type="molecule type" value="Genomic_DNA"/>
</dbReference>
<dbReference type="GeneID" id="64256405"/>
<protein>
    <recommendedName>
        <fullName evidence="4">WXG100 family type VII secretion target</fullName>
    </recommendedName>
</protein>
<evidence type="ECO:0000313" key="3">
    <source>
        <dbReference type="Proteomes" id="UP000187035"/>
    </source>
</evidence>
<evidence type="ECO:0000256" key="1">
    <source>
        <dbReference type="SAM" id="MobiDB-lite"/>
    </source>
</evidence>
<evidence type="ECO:0008006" key="4">
    <source>
        <dbReference type="Google" id="ProtNLM"/>
    </source>
</evidence>
<feature type="compositionally biased region" description="Polar residues" evidence="1">
    <location>
        <begin position="8"/>
        <end position="20"/>
    </location>
</feature>
<dbReference type="Proteomes" id="UP000187035">
    <property type="component" value="Unassembled WGS sequence"/>
</dbReference>
<dbReference type="SUPFAM" id="SSF140453">
    <property type="entry name" value="EsxAB dimer-like"/>
    <property type="match status" value="1"/>
</dbReference>
<name>A0A854D5X6_ACTNA</name>
<evidence type="ECO:0000313" key="2">
    <source>
        <dbReference type="EMBL" id="OMG37216.1"/>
    </source>
</evidence>
<accession>A0A854D5X6</accession>
<dbReference type="AlphaFoldDB" id="A0A854D5X6"/>